<protein>
    <recommendedName>
        <fullName evidence="4">DUF3102 domain-containing protein</fullName>
    </recommendedName>
</protein>
<proteinExistence type="predicted"/>
<sequence>MATKPKNILDRLGSLFSEKARLEAELRADIDAVELELITAQNRLAEVRRAPVPRAVIEERVDRFLAHAEAQGRQDMVPAVFALADFAPAQTNHIESAFNSPRTGFATFIAIVGAGAVRDKLVEAAIAGAPGVPMSEEERDRETKRLTAEIDKLERIRERFARESESVGVPVPRSEFADPSVLLMPDEEL</sequence>
<evidence type="ECO:0000256" key="1">
    <source>
        <dbReference type="SAM" id="Coils"/>
    </source>
</evidence>
<evidence type="ECO:0008006" key="4">
    <source>
        <dbReference type="Google" id="ProtNLM"/>
    </source>
</evidence>
<dbReference type="RefSeq" id="WP_377266209.1">
    <property type="nucleotide sequence ID" value="NZ_JBHMAA010000077.1"/>
</dbReference>
<reference evidence="2 3" key="1">
    <citation type="submission" date="2024-09" db="EMBL/GenBank/DDBJ databases">
        <authorList>
            <person name="Sun Q."/>
            <person name="Mori K."/>
        </authorList>
    </citation>
    <scope>NUCLEOTIDE SEQUENCE [LARGE SCALE GENOMIC DNA]</scope>
    <source>
        <strain evidence="2 3">TBRC 4938</strain>
    </source>
</reference>
<feature type="coiled-coil region" evidence="1">
    <location>
        <begin position="23"/>
        <end position="50"/>
    </location>
</feature>
<evidence type="ECO:0000313" key="3">
    <source>
        <dbReference type="Proteomes" id="UP001589692"/>
    </source>
</evidence>
<evidence type="ECO:0000313" key="2">
    <source>
        <dbReference type="EMBL" id="MFB9953421.1"/>
    </source>
</evidence>
<organism evidence="2 3">
    <name type="scientific">Rhizobium puerariae</name>
    <dbReference type="NCBI Taxonomy" id="1585791"/>
    <lineage>
        <taxon>Bacteria</taxon>
        <taxon>Pseudomonadati</taxon>
        <taxon>Pseudomonadota</taxon>
        <taxon>Alphaproteobacteria</taxon>
        <taxon>Hyphomicrobiales</taxon>
        <taxon>Rhizobiaceae</taxon>
        <taxon>Rhizobium/Agrobacterium group</taxon>
        <taxon>Rhizobium</taxon>
    </lineage>
</organism>
<keyword evidence="3" id="KW-1185">Reference proteome</keyword>
<keyword evidence="1" id="KW-0175">Coiled coil</keyword>
<dbReference type="EMBL" id="JBHMAA010000077">
    <property type="protein sequence ID" value="MFB9953421.1"/>
    <property type="molecule type" value="Genomic_DNA"/>
</dbReference>
<gene>
    <name evidence="2" type="ORF">ACFFP0_31675</name>
</gene>
<accession>A0ABV6AS25</accession>
<name>A0ABV6AS25_9HYPH</name>
<comment type="caution">
    <text evidence="2">The sequence shown here is derived from an EMBL/GenBank/DDBJ whole genome shotgun (WGS) entry which is preliminary data.</text>
</comment>
<dbReference type="Proteomes" id="UP001589692">
    <property type="component" value="Unassembled WGS sequence"/>
</dbReference>